<sequence>MSLQWKTQEYPIDISEADIVEAMRDVEGYIDISPGDFRELFLYAYRHAVQRLTKRRTAGDIMSRQVICLEAGMDLQQAAALLAEKALTGAPVVDDSGVLIGVVSEKDFLVRMGVGTKPTFMGIISGCLNDQGCMVCALRNHRIGEIMSRPPICAGPDISVAGIADLFAKHQINRLPIVDAHNRPIGIVTRTDLVACHCFAVPGARL</sequence>
<dbReference type="PANTHER" id="PTHR43080:SF26">
    <property type="entry name" value="REGULATORY PROTEIN"/>
    <property type="match status" value="1"/>
</dbReference>
<accession>A0ABN6M5F8</accession>
<gene>
    <name evidence="4" type="ORF">DPPLL_24760</name>
</gene>
<dbReference type="Proteomes" id="UP000830055">
    <property type="component" value="Chromosome"/>
</dbReference>
<name>A0ABN6M5F8_9BACT</name>
<dbReference type="InterPro" id="IPR000644">
    <property type="entry name" value="CBS_dom"/>
</dbReference>
<evidence type="ECO:0000313" key="5">
    <source>
        <dbReference type="Proteomes" id="UP000830055"/>
    </source>
</evidence>
<dbReference type="InterPro" id="IPR046342">
    <property type="entry name" value="CBS_dom_sf"/>
</dbReference>
<dbReference type="RefSeq" id="WP_284151500.1">
    <property type="nucleotide sequence ID" value="NZ_AP025516.1"/>
</dbReference>
<dbReference type="InterPro" id="IPR051257">
    <property type="entry name" value="Diverse_CBS-Domain"/>
</dbReference>
<dbReference type="SUPFAM" id="SSF54631">
    <property type="entry name" value="CBS-domain pair"/>
    <property type="match status" value="1"/>
</dbReference>
<evidence type="ECO:0000313" key="4">
    <source>
        <dbReference type="EMBL" id="BDD88111.1"/>
    </source>
</evidence>
<evidence type="ECO:0000259" key="3">
    <source>
        <dbReference type="PROSITE" id="PS51371"/>
    </source>
</evidence>
<dbReference type="PROSITE" id="PS51371">
    <property type="entry name" value="CBS"/>
    <property type="match status" value="2"/>
</dbReference>
<dbReference type="CDD" id="cd04586">
    <property type="entry name" value="CBS_pair_BON_assoc"/>
    <property type="match status" value="1"/>
</dbReference>
<dbReference type="Gene3D" id="3.10.580.10">
    <property type="entry name" value="CBS-domain"/>
    <property type="match status" value="1"/>
</dbReference>
<evidence type="ECO:0000256" key="2">
    <source>
        <dbReference type="PROSITE-ProRule" id="PRU00703"/>
    </source>
</evidence>
<feature type="domain" description="CBS" evidence="3">
    <location>
        <begin position="147"/>
        <end position="203"/>
    </location>
</feature>
<dbReference type="EMBL" id="AP025516">
    <property type="protein sequence ID" value="BDD88111.1"/>
    <property type="molecule type" value="Genomic_DNA"/>
</dbReference>
<feature type="domain" description="CBS" evidence="3">
    <location>
        <begin position="62"/>
        <end position="119"/>
    </location>
</feature>
<organism evidence="4 5">
    <name type="scientific">Desulfofustis limnaeus</name>
    <dbReference type="NCBI Taxonomy" id="2740163"/>
    <lineage>
        <taxon>Bacteria</taxon>
        <taxon>Pseudomonadati</taxon>
        <taxon>Thermodesulfobacteriota</taxon>
        <taxon>Desulfobulbia</taxon>
        <taxon>Desulfobulbales</taxon>
        <taxon>Desulfocapsaceae</taxon>
        <taxon>Desulfofustis</taxon>
    </lineage>
</organism>
<keyword evidence="1 2" id="KW-0129">CBS domain</keyword>
<evidence type="ECO:0000256" key="1">
    <source>
        <dbReference type="ARBA" id="ARBA00023122"/>
    </source>
</evidence>
<dbReference type="Pfam" id="PF00571">
    <property type="entry name" value="CBS"/>
    <property type="match status" value="2"/>
</dbReference>
<dbReference type="PANTHER" id="PTHR43080">
    <property type="entry name" value="CBS DOMAIN-CONTAINING PROTEIN CBSX3, MITOCHONDRIAL"/>
    <property type="match status" value="1"/>
</dbReference>
<protein>
    <recommendedName>
        <fullName evidence="3">CBS domain-containing protein</fullName>
    </recommendedName>
</protein>
<keyword evidence="5" id="KW-1185">Reference proteome</keyword>
<proteinExistence type="predicted"/>
<dbReference type="SMART" id="SM00116">
    <property type="entry name" value="CBS"/>
    <property type="match status" value="2"/>
</dbReference>
<reference evidence="4 5" key="1">
    <citation type="submission" date="2022-01" db="EMBL/GenBank/DDBJ databases">
        <title>Desulfofustis limnae sp. nov., a novel mesophilic sulfate-reducing bacterium isolated from marsh soil.</title>
        <authorList>
            <person name="Watanabe M."/>
            <person name="Takahashi A."/>
            <person name="Kojima H."/>
            <person name="Fukui M."/>
        </authorList>
    </citation>
    <scope>NUCLEOTIDE SEQUENCE [LARGE SCALE GENOMIC DNA]</scope>
    <source>
        <strain evidence="4 5">PPLL</strain>
    </source>
</reference>